<dbReference type="GO" id="GO:0003677">
    <property type="term" value="F:DNA binding"/>
    <property type="evidence" value="ECO:0007669"/>
    <property type="project" value="InterPro"/>
</dbReference>
<organism evidence="2 3">
    <name type="scientific">Legionella tucsonensis</name>
    <dbReference type="NCBI Taxonomy" id="40335"/>
    <lineage>
        <taxon>Bacteria</taxon>
        <taxon>Pseudomonadati</taxon>
        <taxon>Pseudomonadota</taxon>
        <taxon>Gammaproteobacteria</taxon>
        <taxon>Legionellales</taxon>
        <taxon>Legionellaceae</taxon>
        <taxon>Legionella</taxon>
    </lineage>
</organism>
<dbReference type="SMART" id="SM00421">
    <property type="entry name" value="HTH_LUXR"/>
    <property type="match status" value="1"/>
</dbReference>
<dbReference type="STRING" id="40335.Ltuc_1087"/>
<accession>A0A0W0ZVX1</accession>
<protein>
    <recommendedName>
        <fullName evidence="1">HTH luxR-type domain-containing protein</fullName>
    </recommendedName>
</protein>
<dbReference type="InterPro" id="IPR000792">
    <property type="entry name" value="Tscrpt_reg_LuxR_C"/>
</dbReference>
<evidence type="ECO:0000313" key="2">
    <source>
        <dbReference type="EMBL" id="KTD73240.1"/>
    </source>
</evidence>
<evidence type="ECO:0000259" key="1">
    <source>
        <dbReference type="PROSITE" id="PS50043"/>
    </source>
</evidence>
<dbReference type="CDD" id="cd06170">
    <property type="entry name" value="LuxR_C_like"/>
    <property type="match status" value="1"/>
</dbReference>
<dbReference type="PRINTS" id="PR00038">
    <property type="entry name" value="HTHLUXR"/>
</dbReference>
<evidence type="ECO:0000313" key="3">
    <source>
        <dbReference type="Proteomes" id="UP000054693"/>
    </source>
</evidence>
<proteinExistence type="predicted"/>
<dbReference type="AlphaFoldDB" id="A0A0W0ZVX1"/>
<dbReference type="SUPFAM" id="SSF46894">
    <property type="entry name" value="C-terminal effector domain of the bipartite response regulators"/>
    <property type="match status" value="1"/>
</dbReference>
<dbReference type="InterPro" id="IPR036388">
    <property type="entry name" value="WH-like_DNA-bd_sf"/>
</dbReference>
<dbReference type="Pfam" id="PF00196">
    <property type="entry name" value="GerE"/>
    <property type="match status" value="1"/>
</dbReference>
<dbReference type="PATRIC" id="fig|40335.7.peg.1142"/>
<dbReference type="PROSITE" id="PS50043">
    <property type="entry name" value="HTH_LUXR_2"/>
    <property type="match status" value="1"/>
</dbReference>
<comment type="caution">
    <text evidence="2">The sequence shown here is derived from an EMBL/GenBank/DDBJ whole genome shotgun (WGS) entry which is preliminary data.</text>
</comment>
<keyword evidence="3" id="KW-1185">Reference proteome</keyword>
<dbReference type="RefSeq" id="WP_058520297.1">
    <property type="nucleotide sequence ID" value="NZ_CAAAIP010000001.1"/>
</dbReference>
<dbReference type="InterPro" id="IPR016032">
    <property type="entry name" value="Sig_transdc_resp-reg_C-effctor"/>
</dbReference>
<name>A0A0W0ZVX1_9GAMM</name>
<feature type="domain" description="HTH luxR-type" evidence="1">
    <location>
        <begin position="205"/>
        <end position="270"/>
    </location>
</feature>
<dbReference type="Proteomes" id="UP000054693">
    <property type="component" value="Unassembled WGS sequence"/>
</dbReference>
<reference evidence="2 3" key="1">
    <citation type="submission" date="2015-11" db="EMBL/GenBank/DDBJ databases">
        <title>Genomic analysis of 38 Legionella species identifies large and diverse effector repertoires.</title>
        <authorList>
            <person name="Burstein D."/>
            <person name="Amaro F."/>
            <person name="Zusman T."/>
            <person name="Lifshitz Z."/>
            <person name="Cohen O."/>
            <person name="Gilbert J.A."/>
            <person name="Pupko T."/>
            <person name="Shuman H.A."/>
            <person name="Segal G."/>
        </authorList>
    </citation>
    <scope>NUCLEOTIDE SEQUENCE [LARGE SCALE GENOMIC DNA]</scope>
    <source>
        <strain evidence="2 3">ATCC 49180</strain>
    </source>
</reference>
<gene>
    <name evidence="2" type="ORF">Ltuc_1087</name>
</gene>
<dbReference type="EMBL" id="LNZA01000001">
    <property type="protein sequence ID" value="KTD73240.1"/>
    <property type="molecule type" value="Genomic_DNA"/>
</dbReference>
<dbReference type="GO" id="GO:0006355">
    <property type="term" value="P:regulation of DNA-templated transcription"/>
    <property type="evidence" value="ECO:0007669"/>
    <property type="project" value="InterPro"/>
</dbReference>
<dbReference type="Gene3D" id="1.10.10.10">
    <property type="entry name" value="Winged helix-like DNA-binding domain superfamily/Winged helix DNA-binding domain"/>
    <property type="match status" value="1"/>
</dbReference>
<sequence>MKQCRSIIKQMTALSEHIIPICDPLNTLGIHTFTALINYNDGNQVNLSNRPSWIDDYYALELYNSSSYDNAPDLFHSGYNLWSANSTLPVFQYGLQRYDSGQGLTIIHRQPDNTSFYFFSGSGQNTQLYNFIINNLVFFERFIQYFLKQEENILKKAYSLNLKRQINKKKLIDIKTVKHSLDEYQKLCHIKHNIENKFDFISRTDLSPEISLSPRQKQVMYWSIHGKSAKETAKILGISHRTVERHFEILRKKTGTSNKQELTFKTAVETTEEDWYI</sequence>